<organism evidence="1 2">
    <name type="scientific">Streptomyces microflavus DSM 40593</name>
    <dbReference type="NCBI Taxonomy" id="1303692"/>
    <lineage>
        <taxon>Bacteria</taxon>
        <taxon>Bacillati</taxon>
        <taxon>Actinomycetota</taxon>
        <taxon>Actinomycetes</taxon>
        <taxon>Kitasatosporales</taxon>
        <taxon>Streptomycetaceae</taxon>
        <taxon>Streptomyces</taxon>
    </lineage>
</organism>
<dbReference type="KEGG" id="sfi:SFUL_3701"/>
<sequence length="30" mass="3593">MALIRRITATLRVDTYCAKCGWWYPSRHSH</sequence>
<protein>
    <submittedName>
        <fullName evidence="1">Uncharacterized protein</fullName>
    </submittedName>
</protein>
<gene>
    <name evidence="1" type="ORF">SFUL_3701</name>
</gene>
<dbReference type="AlphaFoldDB" id="N0CUR7"/>
<evidence type="ECO:0000313" key="2">
    <source>
        <dbReference type="Proteomes" id="UP000013304"/>
    </source>
</evidence>
<dbReference type="HOGENOM" id="CLU_3405712_0_0_11"/>
<name>N0CUR7_STRMI</name>
<reference evidence="1 2" key="1">
    <citation type="submission" date="2013-04" db="EMBL/GenBank/DDBJ databases">
        <title>Complete genome sequence of Streptomyces fulvissimus.</title>
        <authorList>
            <person name="Myronovskyi M."/>
            <person name="Tokovenko B."/>
            <person name="Manderscheid N."/>
            <person name="Petzke L."/>
            <person name="Luzhetskyy A."/>
        </authorList>
    </citation>
    <scope>NUCLEOTIDE SEQUENCE [LARGE SCALE GENOMIC DNA]</scope>
    <source>
        <strain evidence="1 2">DSM 40593</strain>
    </source>
</reference>
<proteinExistence type="predicted"/>
<dbReference type="Proteomes" id="UP000013304">
    <property type="component" value="Chromosome"/>
</dbReference>
<evidence type="ECO:0000313" key="1">
    <source>
        <dbReference type="EMBL" id="AGK78619.1"/>
    </source>
</evidence>
<accession>N0CUR7</accession>
<dbReference type="EMBL" id="CP005080">
    <property type="protein sequence ID" value="AGK78619.1"/>
    <property type="molecule type" value="Genomic_DNA"/>
</dbReference>